<comment type="similarity">
    <text evidence="1">Belongs to the short-chain dehydrogenases/reductases (SDR) family.</text>
</comment>
<dbReference type="EMBL" id="FJOG01000064">
    <property type="protein sequence ID" value="CZR69075.1"/>
    <property type="molecule type" value="Genomic_DNA"/>
</dbReference>
<keyword evidence="5" id="KW-1185">Reference proteome</keyword>
<evidence type="ECO:0000256" key="1">
    <source>
        <dbReference type="ARBA" id="ARBA00006484"/>
    </source>
</evidence>
<evidence type="ECO:0000256" key="3">
    <source>
        <dbReference type="ARBA" id="ARBA00023002"/>
    </source>
</evidence>
<protein>
    <submittedName>
        <fullName evidence="4">Related to light induced alcohol dehydrogenase Bli-4</fullName>
    </submittedName>
</protein>
<dbReference type="PANTHER" id="PTHR24320">
    <property type="entry name" value="RETINOL DEHYDROGENASE"/>
    <property type="match status" value="1"/>
</dbReference>
<name>A0A1L7XVS8_9HELO</name>
<evidence type="ECO:0000313" key="4">
    <source>
        <dbReference type="EMBL" id="CZR69075.1"/>
    </source>
</evidence>
<dbReference type="InterPro" id="IPR036291">
    <property type="entry name" value="NAD(P)-bd_dom_sf"/>
</dbReference>
<accession>A0A1L7XVS8</accession>
<proteinExistence type="inferred from homology"/>
<reference evidence="4 5" key="1">
    <citation type="submission" date="2016-03" db="EMBL/GenBank/DDBJ databases">
        <authorList>
            <person name="Ploux O."/>
        </authorList>
    </citation>
    <scope>NUCLEOTIDE SEQUENCE [LARGE SCALE GENOMIC DNA]</scope>
    <source>
        <strain evidence="4 5">UAMH 11012</strain>
    </source>
</reference>
<dbReference type="PRINTS" id="PR00081">
    <property type="entry name" value="GDHRDH"/>
</dbReference>
<dbReference type="GO" id="GO:0016491">
    <property type="term" value="F:oxidoreductase activity"/>
    <property type="evidence" value="ECO:0007669"/>
    <property type="project" value="UniProtKB-KW"/>
</dbReference>
<dbReference type="Proteomes" id="UP000184330">
    <property type="component" value="Unassembled WGS sequence"/>
</dbReference>
<sequence>MAPAYKPIGKLSAFFPPAPTFTDASLPSLSGKVYIVTGAASGVGYELAKILYLAGGTVYIAARSLPRCEGAIEKIISETVGRGGRGKGKLGSLVIDLADLRTVKKGVEEFLEKETRLDVLMHNAAVMTPPAGSKDKLGHDLELSTNCLGPYLMTLLLQPILIKTASLPDVKKFSVRMVWVTSLLQAGTPPGGMQFESDGTPVVLNKKFMDNYMQSKVGDAWLAADFAEKLGKHGIMSVSLHPGLMRTDLQRHWPLPMRFLMNILFKPCVYGAYSELYSGFSSDVKPEQNGGHLMAWGRAADLPPDIVSGLKSKAKGGTGKAQKFFDYCNREIKEYL</sequence>
<keyword evidence="2" id="KW-0521">NADP</keyword>
<dbReference type="STRING" id="576137.A0A1L7XVS8"/>
<dbReference type="Gene3D" id="3.40.50.720">
    <property type="entry name" value="NAD(P)-binding Rossmann-like Domain"/>
    <property type="match status" value="1"/>
</dbReference>
<dbReference type="OrthoDB" id="191139at2759"/>
<evidence type="ECO:0000256" key="2">
    <source>
        <dbReference type="ARBA" id="ARBA00022857"/>
    </source>
</evidence>
<organism evidence="4 5">
    <name type="scientific">Phialocephala subalpina</name>
    <dbReference type="NCBI Taxonomy" id="576137"/>
    <lineage>
        <taxon>Eukaryota</taxon>
        <taxon>Fungi</taxon>
        <taxon>Dikarya</taxon>
        <taxon>Ascomycota</taxon>
        <taxon>Pezizomycotina</taxon>
        <taxon>Leotiomycetes</taxon>
        <taxon>Helotiales</taxon>
        <taxon>Mollisiaceae</taxon>
        <taxon>Phialocephala</taxon>
        <taxon>Phialocephala fortinii species complex</taxon>
    </lineage>
</organism>
<dbReference type="PANTHER" id="PTHR24320:SF236">
    <property type="entry name" value="SHORT-CHAIN DEHYDROGENASE-RELATED"/>
    <property type="match status" value="1"/>
</dbReference>
<evidence type="ECO:0000313" key="5">
    <source>
        <dbReference type="Proteomes" id="UP000184330"/>
    </source>
</evidence>
<dbReference type="InterPro" id="IPR002347">
    <property type="entry name" value="SDR_fam"/>
</dbReference>
<keyword evidence="3" id="KW-0560">Oxidoreductase</keyword>
<dbReference type="SUPFAM" id="SSF51735">
    <property type="entry name" value="NAD(P)-binding Rossmann-fold domains"/>
    <property type="match status" value="1"/>
</dbReference>
<dbReference type="Pfam" id="PF00106">
    <property type="entry name" value="adh_short"/>
    <property type="match status" value="1"/>
</dbReference>
<dbReference type="AlphaFoldDB" id="A0A1L7XVS8"/>
<gene>
    <name evidence="4" type="ORF">PAC_18976</name>
</gene>